<evidence type="ECO:0000313" key="2">
    <source>
        <dbReference type="Proteomes" id="UP000234781"/>
    </source>
</evidence>
<dbReference type="Proteomes" id="UP000234781">
    <property type="component" value="Chromosome"/>
</dbReference>
<protein>
    <submittedName>
        <fullName evidence="1">Uncharacterized protein</fullName>
    </submittedName>
</protein>
<sequence>MKKKKIVKWFGFFILIFGLVEYWRITGMGEEIKNLSVSSDCYQNEYLVNYQEGSCGLYFMQNPEAIYRELRYKDNPECEYLYQHKLERLEQIELEKKILADNRRILKNRKTFACTGWNGFRTAIFIADEKDNLLYYYRDTSLFGTELVPENFARPSIDDEYIGWSGGPDGGPVAPLYSNLLQRIDAKIIQWLVKLFY</sequence>
<reference evidence="2" key="1">
    <citation type="submission" date="2017-12" db="EMBL/GenBank/DDBJ databases">
        <title>Phylogenetic diversity of female urinary microbiome.</title>
        <authorList>
            <person name="Thomas-White K."/>
            <person name="Wolfe A.J."/>
        </authorList>
    </citation>
    <scope>NUCLEOTIDE SEQUENCE [LARGE SCALE GENOMIC DNA]</scope>
    <source>
        <strain evidence="2">UMB0023</strain>
    </source>
</reference>
<name>A0A9X7I370_NEIPE</name>
<accession>A0A9X7I370</accession>
<gene>
    <name evidence="1" type="ORF">CYJ98_003715</name>
</gene>
<dbReference type="AlphaFoldDB" id="A0A9X7I370"/>
<evidence type="ECO:0000313" key="1">
    <source>
        <dbReference type="EMBL" id="WOS98774.1"/>
    </source>
</evidence>
<dbReference type="EMBL" id="CP136962">
    <property type="protein sequence ID" value="WOS98774.1"/>
    <property type="molecule type" value="Genomic_DNA"/>
</dbReference>
<proteinExistence type="predicted"/>
<reference evidence="1 2" key="2">
    <citation type="submission" date="2023-10" db="EMBL/GenBank/DDBJ databases">
        <authorList>
            <person name="Choi B."/>
        </authorList>
    </citation>
    <scope>NUCLEOTIDE SEQUENCE [LARGE SCALE GENOMIC DNA]</scope>
    <source>
        <strain evidence="1 2">UMB0023</strain>
    </source>
</reference>
<keyword evidence="2" id="KW-1185">Reference proteome</keyword>
<dbReference type="RefSeq" id="WP_101756344.1">
    <property type="nucleotide sequence ID" value="NZ_CP136962.1"/>
</dbReference>
<organism evidence="1 2">
    <name type="scientific">Neisseria perflava</name>
    <dbReference type="NCBI Taxonomy" id="33053"/>
    <lineage>
        <taxon>Bacteria</taxon>
        <taxon>Pseudomonadati</taxon>
        <taxon>Pseudomonadota</taxon>
        <taxon>Betaproteobacteria</taxon>
        <taxon>Neisseriales</taxon>
        <taxon>Neisseriaceae</taxon>
        <taxon>Neisseria</taxon>
    </lineage>
</organism>